<keyword evidence="5" id="KW-0378">Hydrolase</keyword>
<dbReference type="InterPro" id="IPR001365">
    <property type="entry name" value="A_deaminase_dom"/>
</dbReference>
<evidence type="ECO:0000313" key="8">
    <source>
        <dbReference type="Proteomes" id="UP000887566"/>
    </source>
</evidence>
<dbReference type="GO" id="GO:0046103">
    <property type="term" value="P:inosine biosynthetic process"/>
    <property type="evidence" value="ECO:0007669"/>
    <property type="project" value="TreeGrafter"/>
</dbReference>
<dbReference type="GO" id="GO:0060169">
    <property type="term" value="P:negative regulation of adenosine receptor signaling pathway"/>
    <property type="evidence" value="ECO:0007669"/>
    <property type="project" value="TreeGrafter"/>
</dbReference>
<evidence type="ECO:0000313" key="9">
    <source>
        <dbReference type="WBParaSite" id="PSAMB.scaffold9117size5346.g32148.t1"/>
    </source>
</evidence>
<reference evidence="9" key="1">
    <citation type="submission" date="2022-11" db="UniProtKB">
        <authorList>
            <consortium name="WormBaseParasite"/>
        </authorList>
    </citation>
    <scope>IDENTIFICATION</scope>
</reference>
<protein>
    <recommendedName>
        <fullName evidence="3">adenosine deaminase</fullName>
        <ecNumber evidence="3">3.5.4.4</ecNumber>
    </recommendedName>
</protein>
<dbReference type="EC" id="3.5.4.4" evidence="3"/>
<proteinExistence type="inferred from homology"/>
<dbReference type="Gene3D" id="3.20.20.140">
    <property type="entry name" value="Metal-dependent hydrolases"/>
    <property type="match status" value="1"/>
</dbReference>
<evidence type="ECO:0000256" key="4">
    <source>
        <dbReference type="ARBA" id="ARBA00022723"/>
    </source>
</evidence>
<keyword evidence="8" id="KW-1185">Reference proteome</keyword>
<dbReference type="AlphaFoldDB" id="A0A914XR06"/>
<dbReference type="GO" id="GO:0006154">
    <property type="term" value="P:adenosine catabolic process"/>
    <property type="evidence" value="ECO:0007669"/>
    <property type="project" value="TreeGrafter"/>
</dbReference>
<dbReference type="PANTHER" id="PTHR11409">
    <property type="entry name" value="ADENOSINE DEAMINASE"/>
    <property type="match status" value="1"/>
</dbReference>
<dbReference type="GO" id="GO:0009897">
    <property type="term" value="C:external side of plasma membrane"/>
    <property type="evidence" value="ECO:0007669"/>
    <property type="project" value="TreeGrafter"/>
</dbReference>
<comment type="cofactor">
    <cofactor evidence="1">
        <name>Zn(2+)</name>
        <dbReference type="ChEBI" id="CHEBI:29105"/>
    </cofactor>
</comment>
<evidence type="ECO:0000256" key="6">
    <source>
        <dbReference type="ARBA" id="ARBA00022833"/>
    </source>
</evidence>
<comment type="similarity">
    <text evidence="2">Belongs to the metallo-dependent hydrolases superfamily. Adenosine and AMP deaminases family.</text>
</comment>
<dbReference type="GO" id="GO:0046872">
    <property type="term" value="F:metal ion binding"/>
    <property type="evidence" value="ECO:0007669"/>
    <property type="project" value="UniProtKB-KW"/>
</dbReference>
<sequence>MNFPKVELHLHLDGAIRYQTLLDLAIEKNIDLHGAKTAHELSDMLMTREPANLVKVLEAFYVFMPCILGDPDGLERIAYELCEDQAKDNVVYFEARYSPHFLCNTEEAESQMWRLPPYRGKGRVNPAAVVQAISKGFERGEKDFGVKARSILCCIRGHPDWNHEILELGQFFRHFQLLE</sequence>
<evidence type="ECO:0000256" key="2">
    <source>
        <dbReference type="ARBA" id="ARBA00006676"/>
    </source>
</evidence>
<dbReference type="GO" id="GO:0005829">
    <property type="term" value="C:cytosol"/>
    <property type="evidence" value="ECO:0007669"/>
    <property type="project" value="TreeGrafter"/>
</dbReference>
<evidence type="ECO:0000256" key="3">
    <source>
        <dbReference type="ARBA" id="ARBA00012784"/>
    </source>
</evidence>
<dbReference type="WBParaSite" id="PSAMB.scaffold9117size5346.g32148.t1">
    <property type="protein sequence ID" value="PSAMB.scaffold9117size5346.g32148.t1"/>
    <property type="gene ID" value="PSAMB.scaffold9117size5346.g32148"/>
</dbReference>
<evidence type="ECO:0000256" key="1">
    <source>
        <dbReference type="ARBA" id="ARBA00001947"/>
    </source>
</evidence>
<feature type="domain" description="Adenosine deaminase" evidence="7">
    <location>
        <begin position="4"/>
        <end position="173"/>
    </location>
</feature>
<dbReference type="SUPFAM" id="SSF51556">
    <property type="entry name" value="Metallo-dependent hydrolases"/>
    <property type="match status" value="1"/>
</dbReference>
<accession>A0A914XR06</accession>
<evidence type="ECO:0000256" key="5">
    <source>
        <dbReference type="ARBA" id="ARBA00022801"/>
    </source>
</evidence>
<dbReference type="Proteomes" id="UP000887566">
    <property type="component" value="Unplaced"/>
</dbReference>
<dbReference type="PANTHER" id="PTHR11409:SF43">
    <property type="entry name" value="ADENOSINE DEAMINASE"/>
    <property type="match status" value="1"/>
</dbReference>
<dbReference type="GO" id="GO:0043103">
    <property type="term" value="P:hypoxanthine salvage"/>
    <property type="evidence" value="ECO:0007669"/>
    <property type="project" value="TreeGrafter"/>
</dbReference>
<dbReference type="Pfam" id="PF00962">
    <property type="entry name" value="A_deaminase"/>
    <property type="match status" value="1"/>
</dbReference>
<name>A0A914XR06_9BILA</name>
<dbReference type="GO" id="GO:0004000">
    <property type="term" value="F:adenosine deaminase activity"/>
    <property type="evidence" value="ECO:0007669"/>
    <property type="project" value="TreeGrafter"/>
</dbReference>
<evidence type="ECO:0000259" key="7">
    <source>
        <dbReference type="Pfam" id="PF00962"/>
    </source>
</evidence>
<keyword evidence="6" id="KW-0862">Zinc</keyword>
<dbReference type="InterPro" id="IPR032466">
    <property type="entry name" value="Metal_Hydrolase"/>
</dbReference>
<dbReference type="InterPro" id="IPR006330">
    <property type="entry name" value="Ado/ade_deaminase"/>
</dbReference>
<keyword evidence="4" id="KW-0479">Metal-binding</keyword>
<organism evidence="8 9">
    <name type="scientific">Plectus sambesii</name>
    <dbReference type="NCBI Taxonomy" id="2011161"/>
    <lineage>
        <taxon>Eukaryota</taxon>
        <taxon>Metazoa</taxon>
        <taxon>Ecdysozoa</taxon>
        <taxon>Nematoda</taxon>
        <taxon>Chromadorea</taxon>
        <taxon>Plectida</taxon>
        <taxon>Plectina</taxon>
        <taxon>Plectoidea</taxon>
        <taxon>Plectidae</taxon>
        <taxon>Plectus</taxon>
    </lineage>
</organism>